<dbReference type="PANTHER" id="PTHR24100">
    <property type="entry name" value="BUTYROPHILIN"/>
    <property type="match status" value="1"/>
</dbReference>
<dbReference type="GO" id="GO:0050852">
    <property type="term" value="P:T cell receptor signaling pathway"/>
    <property type="evidence" value="ECO:0007669"/>
    <property type="project" value="TreeGrafter"/>
</dbReference>
<dbReference type="GO" id="GO:0009897">
    <property type="term" value="C:external side of plasma membrane"/>
    <property type="evidence" value="ECO:0007669"/>
    <property type="project" value="TreeGrafter"/>
</dbReference>
<dbReference type="InterPro" id="IPR036179">
    <property type="entry name" value="Ig-like_dom_sf"/>
</dbReference>
<dbReference type="PROSITE" id="PS50835">
    <property type="entry name" value="IG_LIKE"/>
    <property type="match status" value="1"/>
</dbReference>
<evidence type="ECO:0000256" key="3">
    <source>
        <dbReference type="ARBA" id="ARBA00023319"/>
    </source>
</evidence>
<evidence type="ECO:0000256" key="1">
    <source>
        <dbReference type="ARBA" id="ARBA00004370"/>
    </source>
</evidence>
<protein>
    <recommendedName>
        <fullName evidence="4">Ig-like domain-containing protein</fullName>
    </recommendedName>
</protein>
<dbReference type="GO" id="GO:0005102">
    <property type="term" value="F:signaling receptor binding"/>
    <property type="evidence" value="ECO:0007669"/>
    <property type="project" value="TreeGrafter"/>
</dbReference>
<proteinExistence type="predicted"/>
<evidence type="ECO:0000256" key="2">
    <source>
        <dbReference type="ARBA" id="ARBA00023136"/>
    </source>
</evidence>
<organism evidence="5 6">
    <name type="scientific">Mauremys mutica</name>
    <name type="common">yellowpond turtle</name>
    <dbReference type="NCBI Taxonomy" id="74926"/>
    <lineage>
        <taxon>Eukaryota</taxon>
        <taxon>Metazoa</taxon>
        <taxon>Chordata</taxon>
        <taxon>Craniata</taxon>
        <taxon>Vertebrata</taxon>
        <taxon>Euteleostomi</taxon>
        <taxon>Archelosauria</taxon>
        <taxon>Testudinata</taxon>
        <taxon>Testudines</taxon>
        <taxon>Cryptodira</taxon>
        <taxon>Durocryptodira</taxon>
        <taxon>Testudinoidea</taxon>
        <taxon>Geoemydidae</taxon>
        <taxon>Geoemydinae</taxon>
        <taxon>Mauremys</taxon>
    </lineage>
</organism>
<keyword evidence="3" id="KW-0393">Immunoglobulin domain</keyword>
<evidence type="ECO:0000313" key="5">
    <source>
        <dbReference type="EMBL" id="KAH1180002.1"/>
    </source>
</evidence>
<reference evidence="5" key="1">
    <citation type="submission" date="2021-09" db="EMBL/GenBank/DDBJ databases">
        <title>The genome of Mauremys mutica provides insights into the evolution of semi-aquatic lifestyle.</title>
        <authorList>
            <person name="Gong S."/>
            <person name="Gao Y."/>
        </authorList>
    </citation>
    <scope>NUCLEOTIDE SEQUENCE</scope>
    <source>
        <strain evidence="5">MM-2020</strain>
        <tissue evidence="5">Muscle</tissue>
    </source>
</reference>
<dbReference type="Pfam" id="PF07686">
    <property type="entry name" value="V-set"/>
    <property type="match status" value="1"/>
</dbReference>
<name>A0A9D3XHW9_9SAUR</name>
<dbReference type="EMBL" id="JAHDVG010000471">
    <property type="protein sequence ID" value="KAH1180002.1"/>
    <property type="molecule type" value="Genomic_DNA"/>
</dbReference>
<accession>A0A9D3XHW9</accession>
<dbReference type="Proteomes" id="UP000827986">
    <property type="component" value="Unassembled WGS sequence"/>
</dbReference>
<evidence type="ECO:0000259" key="4">
    <source>
        <dbReference type="PROSITE" id="PS50835"/>
    </source>
</evidence>
<dbReference type="OrthoDB" id="9983389at2759"/>
<dbReference type="InterPro" id="IPR007110">
    <property type="entry name" value="Ig-like_dom"/>
</dbReference>
<dbReference type="AlphaFoldDB" id="A0A9D3XHW9"/>
<dbReference type="GO" id="GO:0001817">
    <property type="term" value="P:regulation of cytokine production"/>
    <property type="evidence" value="ECO:0007669"/>
    <property type="project" value="TreeGrafter"/>
</dbReference>
<dbReference type="InterPro" id="IPR013106">
    <property type="entry name" value="Ig_V-set"/>
</dbReference>
<dbReference type="InterPro" id="IPR050504">
    <property type="entry name" value="IgSF_BTN/MOG"/>
</dbReference>
<sequence length="135" mass="15192">MNLQHLILTWQKEQVGAEALVVHSYYYGKDQLARQDEAYRNRTQLDPEGLAWGNASLLLRGVRMQDEGVYSCHVHSELGGTLETRQLRVTQTDHFLAKLTRLAGNAAGLSDCWVPLLNLCLMLIVPVLRCLQGAF</sequence>
<dbReference type="InterPro" id="IPR013783">
    <property type="entry name" value="Ig-like_fold"/>
</dbReference>
<keyword evidence="6" id="KW-1185">Reference proteome</keyword>
<gene>
    <name evidence="5" type="ORF">KIL84_006052</name>
</gene>
<evidence type="ECO:0000313" key="6">
    <source>
        <dbReference type="Proteomes" id="UP000827986"/>
    </source>
</evidence>
<comment type="caution">
    <text evidence="5">The sequence shown here is derived from an EMBL/GenBank/DDBJ whole genome shotgun (WGS) entry which is preliminary data.</text>
</comment>
<keyword evidence="2" id="KW-0472">Membrane</keyword>
<dbReference type="Gene3D" id="2.60.40.10">
    <property type="entry name" value="Immunoglobulins"/>
    <property type="match status" value="1"/>
</dbReference>
<dbReference type="PANTHER" id="PTHR24100:SF145">
    <property type="entry name" value="CD276 ANTIGEN"/>
    <property type="match status" value="1"/>
</dbReference>
<feature type="domain" description="Ig-like" evidence="4">
    <location>
        <begin position="8"/>
        <end position="90"/>
    </location>
</feature>
<comment type="subcellular location">
    <subcellularLocation>
        <location evidence="1">Membrane</location>
    </subcellularLocation>
</comment>
<dbReference type="SUPFAM" id="SSF48726">
    <property type="entry name" value="Immunoglobulin"/>
    <property type="match status" value="1"/>
</dbReference>